<dbReference type="Proteomes" id="UP000559010">
    <property type="component" value="Unassembled WGS sequence"/>
</dbReference>
<comment type="caution">
    <text evidence="1">The sequence shown here is derived from an EMBL/GenBank/DDBJ whole genome shotgun (WGS) entry which is preliminary data.</text>
</comment>
<evidence type="ECO:0000313" key="2">
    <source>
        <dbReference type="Proteomes" id="UP000559010"/>
    </source>
</evidence>
<organism evidence="1 2">
    <name type="scientific">Marinigracilibium pacificum</name>
    <dbReference type="NCBI Taxonomy" id="2729599"/>
    <lineage>
        <taxon>Bacteria</taxon>
        <taxon>Pseudomonadati</taxon>
        <taxon>Bacteroidota</taxon>
        <taxon>Cytophagia</taxon>
        <taxon>Cytophagales</taxon>
        <taxon>Flammeovirgaceae</taxon>
        <taxon>Marinigracilibium</taxon>
    </lineage>
</organism>
<dbReference type="EMBL" id="JABBNU010000003">
    <property type="protein sequence ID" value="NMM47956.1"/>
    <property type="molecule type" value="Genomic_DNA"/>
</dbReference>
<accession>A0A848IW94</accession>
<proteinExistence type="predicted"/>
<evidence type="ECO:0000313" key="1">
    <source>
        <dbReference type="EMBL" id="NMM47956.1"/>
    </source>
</evidence>
<dbReference type="AlphaFoldDB" id="A0A848IW94"/>
<reference evidence="1 2" key="1">
    <citation type="submission" date="2020-04" db="EMBL/GenBank/DDBJ databases">
        <title>Flammeovirgaceae bacterium KN852 isolated from deep sea.</title>
        <authorList>
            <person name="Zhang D.-C."/>
        </authorList>
    </citation>
    <scope>NUCLEOTIDE SEQUENCE [LARGE SCALE GENOMIC DNA]</scope>
    <source>
        <strain evidence="1 2">KN852</strain>
    </source>
</reference>
<name>A0A848IW94_9BACT</name>
<sequence length="62" mass="7237">MAKLLFSFLALFLTPDEVEKKEFAGYLEDKTQQAKEILSIQPVEKNDMPIESDNKKQIKIFF</sequence>
<keyword evidence="2" id="KW-1185">Reference proteome</keyword>
<gene>
    <name evidence="1" type="ORF">HH304_06055</name>
</gene>
<protein>
    <submittedName>
        <fullName evidence="1">Uncharacterized protein</fullName>
    </submittedName>
</protein>
<dbReference type="RefSeq" id="WP_169678992.1">
    <property type="nucleotide sequence ID" value="NZ_JABBNU010000003.1"/>
</dbReference>